<proteinExistence type="predicted"/>
<dbReference type="Proteomes" id="UP001597180">
    <property type="component" value="Unassembled WGS sequence"/>
</dbReference>
<dbReference type="InterPro" id="IPR013783">
    <property type="entry name" value="Ig-like_fold"/>
</dbReference>
<dbReference type="InterPro" id="IPR003961">
    <property type="entry name" value="FN3_dom"/>
</dbReference>
<dbReference type="InterPro" id="IPR036116">
    <property type="entry name" value="FN3_sf"/>
</dbReference>
<protein>
    <submittedName>
        <fullName evidence="2">Cohesin domain-containing protein</fullName>
    </submittedName>
</protein>
<dbReference type="EMBL" id="JBHTLU010000013">
    <property type="protein sequence ID" value="MFD1220309.1"/>
    <property type="molecule type" value="Genomic_DNA"/>
</dbReference>
<dbReference type="SUPFAM" id="SSF49265">
    <property type="entry name" value="Fibronectin type III"/>
    <property type="match status" value="1"/>
</dbReference>
<reference evidence="3" key="1">
    <citation type="journal article" date="2019" name="Int. J. Syst. Evol. Microbiol.">
        <title>The Global Catalogue of Microorganisms (GCM) 10K type strain sequencing project: providing services to taxonomists for standard genome sequencing and annotation.</title>
        <authorList>
            <consortium name="The Broad Institute Genomics Platform"/>
            <consortium name="The Broad Institute Genome Sequencing Center for Infectious Disease"/>
            <person name="Wu L."/>
            <person name="Ma J."/>
        </authorList>
    </citation>
    <scope>NUCLEOTIDE SEQUENCE [LARGE SCALE GENOMIC DNA]</scope>
    <source>
        <strain evidence="3">CCUG 53270</strain>
    </source>
</reference>
<dbReference type="Pfam" id="PF00963">
    <property type="entry name" value="Cohesin"/>
    <property type="match status" value="1"/>
</dbReference>
<dbReference type="PROSITE" id="PS50853">
    <property type="entry name" value="FN3"/>
    <property type="match status" value="1"/>
</dbReference>
<organism evidence="2 3">
    <name type="scientific">Paenibacillus vulneris</name>
    <dbReference type="NCBI Taxonomy" id="1133364"/>
    <lineage>
        <taxon>Bacteria</taxon>
        <taxon>Bacillati</taxon>
        <taxon>Bacillota</taxon>
        <taxon>Bacilli</taxon>
        <taxon>Bacillales</taxon>
        <taxon>Paenibacillaceae</taxon>
        <taxon>Paenibacillus</taxon>
    </lineage>
</organism>
<evidence type="ECO:0000313" key="2">
    <source>
        <dbReference type="EMBL" id="MFD1220309.1"/>
    </source>
</evidence>
<gene>
    <name evidence="2" type="ORF">ACFQ4B_09265</name>
</gene>
<comment type="caution">
    <text evidence="2">The sequence shown here is derived from an EMBL/GenBank/DDBJ whole genome shotgun (WGS) entry which is preliminary data.</text>
</comment>
<dbReference type="InterPro" id="IPR002102">
    <property type="entry name" value="Cohesin_dom"/>
</dbReference>
<evidence type="ECO:0000259" key="1">
    <source>
        <dbReference type="PROSITE" id="PS50853"/>
    </source>
</evidence>
<feature type="domain" description="Fibronectin type-III" evidence="1">
    <location>
        <begin position="156"/>
        <end position="248"/>
    </location>
</feature>
<sequence>MRTLVSAFVLSFFLFLLVPISSVSAMEGGLLDRKPLNVGLSINDPIIKTTNKLTDRDLVQVDSIGKTNMVWYEFSSIHQITGYFYQSWATGTTFYFYDSNKNLLSKIDNLPTKGNSNANFTSIAPVDNVKYVAWKNTGTTTYEPYELDVTGTATPTPQAPTLTGALLNNQSLLTWTESANATGYNVKKATQSGGPYNVVANNVTGTTYFVDTNVTPGLTYYYVVTAANQGGESTNSNEISVTPLALEPSLNVLIPEEKVKIGQEITANIELKNVNNIYAEDFTIKYDRTVFDYVGFEEISGYKVYNQPTDQNGTLRFIVASQGQGYGINDEKVFLKLKLRAKAAGTGKVDATKCRIADTEKEFDLQEANCGEDSLTIEGVKDVNRSGEYTLLDLAIDAYYYGQLASNADPSKYDADQAGDEYVNDDDLVFIVNQILNNSNYPLNS</sequence>
<keyword evidence="3" id="KW-1185">Reference proteome</keyword>
<dbReference type="Gene3D" id="2.60.40.680">
    <property type="match status" value="1"/>
</dbReference>
<dbReference type="CDD" id="cd08547">
    <property type="entry name" value="Type_II_cohesin"/>
    <property type="match status" value="1"/>
</dbReference>
<dbReference type="Gene3D" id="2.60.40.10">
    <property type="entry name" value="Immunoglobulins"/>
    <property type="match status" value="1"/>
</dbReference>
<dbReference type="SUPFAM" id="SSF49384">
    <property type="entry name" value="Carbohydrate-binding domain"/>
    <property type="match status" value="1"/>
</dbReference>
<accession>A0ABW3ULF9</accession>
<dbReference type="RefSeq" id="WP_345587004.1">
    <property type="nucleotide sequence ID" value="NZ_BAABJG010000006.1"/>
</dbReference>
<dbReference type="CDD" id="cd00063">
    <property type="entry name" value="FN3"/>
    <property type="match status" value="1"/>
</dbReference>
<name>A0ABW3ULF9_9BACL</name>
<evidence type="ECO:0000313" key="3">
    <source>
        <dbReference type="Proteomes" id="UP001597180"/>
    </source>
</evidence>
<dbReference type="InterPro" id="IPR008965">
    <property type="entry name" value="CBM2/CBM3_carb-bd_dom_sf"/>
</dbReference>